<comment type="caution">
    <text evidence="2">The sequence shown here is derived from an EMBL/GenBank/DDBJ whole genome shotgun (WGS) entry which is preliminary data.</text>
</comment>
<sequence>MPRTTDLPARILALIEQCTEGLVSYEVAQRLGVSERTARTHLLDLFGKAQLRREYVYYDRQAAYRYFRDAPDPRGGGRSRQGTVTIELNEPSPRQRAQQNRAREGDDHLQQLNPGDLARLQALSVDTQEWTDAPPEMRQLVLNVLAGVARLESSVREVLKPAKGEFGGALRRRAARHLLQPFLAWSRAQDGRHKRYEQWVQKSTEYERAKGAQGALVAVLDAARAEARVQGGKPYKDRAWRAALRDKVNAVLETAGLNRLKGERLIQKLNRSTARELTLEILGNRTEVESETLRRGMRFE</sequence>
<protein>
    <submittedName>
        <fullName evidence="2">Uncharacterized protein</fullName>
    </submittedName>
</protein>
<dbReference type="InterPro" id="IPR016032">
    <property type="entry name" value="Sig_transdc_resp-reg_C-effctor"/>
</dbReference>
<evidence type="ECO:0000313" key="2">
    <source>
        <dbReference type="EMBL" id="REG27753.1"/>
    </source>
</evidence>
<proteinExistence type="predicted"/>
<keyword evidence="3" id="KW-1185">Reference proteome</keyword>
<dbReference type="EMBL" id="QUMU01000009">
    <property type="protein sequence ID" value="REG27753.1"/>
    <property type="molecule type" value="Genomic_DNA"/>
</dbReference>
<evidence type="ECO:0000313" key="3">
    <source>
        <dbReference type="Proteomes" id="UP000256345"/>
    </source>
</evidence>
<feature type="region of interest" description="Disordered" evidence="1">
    <location>
        <begin position="68"/>
        <end position="110"/>
    </location>
</feature>
<gene>
    <name evidence="2" type="ORF">ATI61_10990</name>
</gene>
<reference evidence="2 3" key="1">
    <citation type="submission" date="2018-08" db="EMBL/GenBank/DDBJ databases">
        <title>Genomic Encyclopedia of Archaeal and Bacterial Type Strains, Phase II (KMG-II): from individual species to whole genera.</title>
        <authorList>
            <person name="Goeker M."/>
        </authorList>
    </citation>
    <scope>NUCLEOTIDE SEQUENCE [LARGE SCALE GENOMIC DNA]</scope>
    <source>
        <strain evidence="2 3">DSM 2261</strain>
    </source>
</reference>
<dbReference type="Gene3D" id="1.10.10.10">
    <property type="entry name" value="Winged helix-like DNA-binding domain superfamily/Winged helix DNA-binding domain"/>
    <property type="match status" value="1"/>
</dbReference>
<accession>A0ABX9JV84</accession>
<dbReference type="RefSeq" id="WP_147333043.1">
    <property type="nucleotide sequence ID" value="NZ_CP011509.1"/>
</dbReference>
<dbReference type="InterPro" id="IPR036388">
    <property type="entry name" value="WH-like_DNA-bd_sf"/>
</dbReference>
<evidence type="ECO:0000256" key="1">
    <source>
        <dbReference type="SAM" id="MobiDB-lite"/>
    </source>
</evidence>
<dbReference type="Proteomes" id="UP000256345">
    <property type="component" value="Unassembled WGS sequence"/>
</dbReference>
<organism evidence="2 3">
    <name type="scientific">Archangium gephyra</name>
    <dbReference type="NCBI Taxonomy" id="48"/>
    <lineage>
        <taxon>Bacteria</taxon>
        <taxon>Pseudomonadati</taxon>
        <taxon>Myxococcota</taxon>
        <taxon>Myxococcia</taxon>
        <taxon>Myxococcales</taxon>
        <taxon>Cystobacterineae</taxon>
        <taxon>Archangiaceae</taxon>
        <taxon>Archangium</taxon>
    </lineage>
</organism>
<name>A0ABX9JV84_9BACT</name>
<dbReference type="SUPFAM" id="SSF46894">
    <property type="entry name" value="C-terminal effector domain of the bipartite response regulators"/>
    <property type="match status" value="1"/>
</dbReference>